<dbReference type="GO" id="GO:0034707">
    <property type="term" value="C:chloride channel complex"/>
    <property type="evidence" value="ECO:0007669"/>
    <property type="project" value="UniProtKB-KW"/>
</dbReference>
<dbReference type="PANTHER" id="PTHR10736">
    <property type="entry name" value="BESTROPHIN"/>
    <property type="match status" value="1"/>
</dbReference>
<dbReference type="PANTHER" id="PTHR10736:SF19">
    <property type="entry name" value="BESTROPHIN HOMOLOG"/>
    <property type="match status" value="1"/>
</dbReference>
<dbReference type="STRING" id="135651.G0NQ94"/>
<feature type="transmembrane region" description="Helical" evidence="6">
    <location>
        <begin position="560"/>
        <end position="583"/>
    </location>
</feature>
<evidence type="ECO:0000313" key="7">
    <source>
        <dbReference type="EMBL" id="EGT35546.1"/>
    </source>
</evidence>
<dbReference type="EMBL" id="GL379923">
    <property type="protein sequence ID" value="EGT35546.1"/>
    <property type="molecule type" value="Genomic_DNA"/>
</dbReference>
<accession>G0NQ94</accession>
<dbReference type="Pfam" id="PF01062">
    <property type="entry name" value="Bestrophin"/>
    <property type="match status" value="2"/>
</dbReference>
<dbReference type="OMA" id="WELAMWI"/>
<keyword evidence="6" id="KW-0813">Transport</keyword>
<feature type="transmembrane region" description="Helical" evidence="6">
    <location>
        <begin position="361"/>
        <end position="378"/>
    </location>
</feature>
<dbReference type="GO" id="GO:0005886">
    <property type="term" value="C:plasma membrane"/>
    <property type="evidence" value="ECO:0007669"/>
    <property type="project" value="UniProtKB-SubCell"/>
</dbReference>
<keyword evidence="6" id="KW-0869">Chloride channel</keyword>
<keyword evidence="6" id="KW-0868">Chloride</keyword>
<feature type="transmembrane region" description="Helical" evidence="6">
    <location>
        <begin position="293"/>
        <end position="318"/>
    </location>
</feature>
<dbReference type="InterPro" id="IPR021134">
    <property type="entry name" value="Bestrophin-like"/>
</dbReference>
<comment type="function">
    <text evidence="6">Forms chloride channels.</text>
</comment>
<feature type="transmembrane region" description="Helical" evidence="6">
    <location>
        <begin position="119"/>
        <end position="138"/>
    </location>
</feature>
<gene>
    <name evidence="7" type="ORF">CAEBREN_10738</name>
</gene>
<evidence type="ECO:0000256" key="1">
    <source>
        <dbReference type="ARBA" id="ARBA00004141"/>
    </source>
</evidence>
<evidence type="ECO:0000256" key="5">
    <source>
        <dbReference type="ARBA" id="ARBA00034769"/>
    </source>
</evidence>
<keyword evidence="2 6" id="KW-0812">Transmembrane</keyword>
<feature type="transmembrane region" description="Helical" evidence="6">
    <location>
        <begin position="398"/>
        <end position="415"/>
    </location>
</feature>
<keyword evidence="6" id="KW-1003">Cell membrane</keyword>
<keyword evidence="6" id="KW-0406">Ion transport</keyword>
<dbReference type="GO" id="GO:0005254">
    <property type="term" value="F:chloride channel activity"/>
    <property type="evidence" value="ECO:0007669"/>
    <property type="project" value="UniProtKB-KW"/>
</dbReference>
<keyword evidence="8" id="KW-1185">Reference proteome</keyword>
<name>G0NQ94_CAEBE</name>
<feature type="transmembrane region" description="Helical" evidence="6">
    <location>
        <begin position="95"/>
        <end position="112"/>
    </location>
</feature>
<dbReference type="HOGENOM" id="CLU_409532_0_0_1"/>
<comment type="caution">
    <text evidence="6">Lacks conserved residue(s) required for the propagation of feature annotation.</text>
</comment>
<feature type="transmembrane region" description="Helical" evidence="6">
    <location>
        <begin position="595"/>
        <end position="613"/>
    </location>
</feature>
<reference evidence="8" key="1">
    <citation type="submission" date="2011-07" db="EMBL/GenBank/DDBJ databases">
        <authorList>
            <consortium name="Caenorhabditis brenneri Sequencing and Analysis Consortium"/>
            <person name="Wilson R.K."/>
        </authorList>
    </citation>
    <scope>NUCLEOTIDE SEQUENCE [LARGE SCALE GENOMIC DNA]</scope>
    <source>
        <strain evidence="8">PB2801</strain>
    </source>
</reference>
<keyword evidence="4 6" id="KW-0472">Membrane</keyword>
<dbReference type="AlphaFoldDB" id="G0NQ94"/>
<sequence>MNSPAPSTTTIPMPNPKPRLSAMTVNYNQEVSSVNSFTFVKLLMTWRGSIWKSVKWELAMWIFVFAVVQCVYRYLMTEDQQRFFEYAAIHLNVRLIHIPLTFMLGFFVTIVVDRWRSVFTNIGFIENVALSVGTLVSGTDNAAKVLRRTIIRYLVLSQVLVLRDISMRVRRRFPTMESLVSGGFLYKDELERMYKCETMYNKYWLPTHWANQLVHKAMFETKNVDSVQSMNSVLMNIKEFRQSMEMLTKYDWVPIPIAYPQVVFLAVRVYFIICLISRQYLLSAPPTEAQSIVPIMTILQFVFFVGWMKGALFSCFCIKLKNNNRVLLQFQLSLKVSILVDEQLIDKLWRGSIWKSVKWELAMWIFVFAVVQCVYRYLMTEDQQRFFEYAAVHLNVRLIHIPLTFMLGFFVTIVVDRWRSVFTNIGFIENVALSVGTLVSGTDNAAKVLRRTIIRYLVLSQVLVLRDISMRVRRRFPTMESLVSGGFLYKDELERMYKCETMYNKYWLPTHWANQLVHKAMFETKNVDSVQSMNSVLMNIKEFRQSMEMLTKYDWVPIPIAYPQVVFLAVRVYFIICLISRQYLLSAPPTEAQSIVPIMTILQFVFFVGWMKVAEALLNPLGEDDDDFECNWLIDRNMSTGIEIVDTCHDSCPPLKLEEPDDEKGMMYWCQ</sequence>
<keyword evidence="6" id="KW-0407">Ion channel</keyword>
<evidence type="ECO:0000256" key="6">
    <source>
        <dbReference type="RuleBase" id="RU363126"/>
    </source>
</evidence>
<evidence type="ECO:0000256" key="3">
    <source>
        <dbReference type="ARBA" id="ARBA00022989"/>
    </source>
</evidence>
<comment type="similarity">
    <text evidence="5 6">Belongs to the anion channel-forming bestrophin (TC 1.A.46) family. Calcium-sensitive chloride channel subfamily.</text>
</comment>
<evidence type="ECO:0000256" key="2">
    <source>
        <dbReference type="ARBA" id="ARBA00022692"/>
    </source>
</evidence>
<feature type="transmembrane region" description="Helical" evidence="6">
    <location>
        <begin position="58"/>
        <end position="75"/>
    </location>
</feature>
<dbReference type="InterPro" id="IPR000615">
    <property type="entry name" value="Bestrophin"/>
</dbReference>
<dbReference type="InParanoid" id="G0NQ94"/>
<evidence type="ECO:0000313" key="8">
    <source>
        <dbReference type="Proteomes" id="UP000008068"/>
    </source>
</evidence>
<keyword evidence="3 6" id="KW-1133">Transmembrane helix</keyword>
<dbReference type="OrthoDB" id="201595at2759"/>
<proteinExistence type="inferred from homology"/>
<dbReference type="Proteomes" id="UP000008068">
    <property type="component" value="Unassembled WGS sequence"/>
</dbReference>
<protein>
    <recommendedName>
        <fullName evidence="6">Bestrophin homolog</fullName>
    </recommendedName>
</protein>
<evidence type="ECO:0000256" key="4">
    <source>
        <dbReference type="ARBA" id="ARBA00023136"/>
    </source>
</evidence>
<dbReference type="eggNOG" id="KOG3547">
    <property type="taxonomic scope" value="Eukaryota"/>
</dbReference>
<organism evidence="8">
    <name type="scientific">Caenorhabditis brenneri</name>
    <name type="common">Nematode worm</name>
    <dbReference type="NCBI Taxonomy" id="135651"/>
    <lineage>
        <taxon>Eukaryota</taxon>
        <taxon>Metazoa</taxon>
        <taxon>Ecdysozoa</taxon>
        <taxon>Nematoda</taxon>
        <taxon>Chromadorea</taxon>
        <taxon>Rhabditida</taxon>
        <taxon>Rhabditina</taxon>
        <taxon>Rhabditomorpha</taxon>
        <taxon>Rhabditoidea</taxon>
        <taxon>Rhabditidae</taxon>
        <taxon>Peloderinae</taxon>
        <taxon>Caenorhabditis</taxon>
    </lineage>
</organism>
<comment type="subcellular location">
    <subcellularLocation>
        <location evidence="6">Cell membrane</location>
        <topology evidence="6">Multi-pass membrane protein</topology>
    </subcellularLocation>
    <subcellularLocation>
        <location evidence="1">Membrane</location>
        <topology evidence="1">Multi-pass membrane protein</topology>
    </subcellularLocation>
</comment>